<feature type="region of interest" description="Disordered" evidence="4">
    <location>
        <begin position="126"/>
        <end position="167"/>
    </location>
</feature>
<feature type="compositionally biased region" description="Basic residues" evidence="4">
    <location>
        <begin position="239"/>
        <end position="251"/>
    </location>
</feature>
<evidence type="ECO:0000256" key="4">
    <source>
        <dbReference type="SAM" id="MobiDB-lite"/>
    </source>
</evidence>
<comment type="subcellular location">
    <subcellularLocation>
        <location evidence="2">Cell surface</location>
    </subcellularLocation>
    <subcellularLocation>
        <location evidence="1">Cytoplasm</location>
        <location evidence="1">Cytoskeleton</location>
        <location evidence="1">Cilium basal body</location>
    </subcellularLocation>
</comment>
<feature type="region of interest" description="Disordered" evidence="4">
    <location>
        <begin position="766"/>
        <end position="841"/>
    </location>
</feature>
<feature type="compositionally biased region" description="Polar residues" evidence="4">
    <location>
        <begin position="261"/>
        <end position="275"/>
    </location>
</feature>
<feature type="compositionally biased region" description="Polar residues" evidence="4">
    <location>
        <begin position="790"/>
        <end position="813"/>
    </location>
</feature>
<dbReference type="Gene3D" id="2.30.42.10">
    <property type="match status" value="1"/>
</dbReference>
<dbReference type="InterPro" id="IPR036034">
    <property type="entry name" value="PDZ_sf"/>
</dbReference>
<feature type="compositionally biased region" description="Low complexity" evidence="4">
    <location>
        <begin position="1041"/>
        <end position="1072"/>
    </location>
</feature>
<dbReference type="Pfam" id="PF19033">
    <property type="entry name" value="Intu_longin_3"/>
    <property type="match status" value="1"/>
</dbReference>
<protein>
    <recommendedName>
        <fullName evidence="3">Inturned planar cell polarity effector homolog</fullName>
    </recommendedName>
</protein>
<dbReference type="InterPro" id="IPR043989">
    <property type="entry name" value="CCZ1/INTU/HSP4_longin_3"/>
</dbReference>
<feature type="region of interest" description="Disordered" evidence="4">
    <location>
        <begin position="1020"/>
        <end position="1095"/>
    </location>
</feature>
<evidence type="ECO:0000313" key="6">
    <source>
        <dbReference type="EMBL" id="KAI2663005.1"/>
    </source>
</evidence>
<dbReference type="Pfam" id="PF19032">
    <property type="entry name" value="Intu_longin_2"/>
    <property type="match status" value="1"/>
</dbReference>
<evidence type="ECO:0000259" key="5">
    <source>
        <dbReference type="PROSITE" id="PS50106"/>
    </source>
</evidence>
<comment type="caution">
    <text evidence="6">The sequence shown here is derived from an EMBL/GenBank/DDBJ whole genome shotgun (WGS) entry which is preliminary data.</text>
</comment>
<accession>A0ABQ8MJG7</accession>
<keyword evidence="7" id="KW-1185">Reference proteome</keyword>
<evidence type="ECO:0000256" key="1">
    <source>
        <dbReference type="ARBA" id="ARBA00004120"/>
    </source>
</evidence>
<organism evidence="6 7">
    <name type="scientific">Labeo rohita</name>
    <name type="common">Indian major carp</name>
    <name type="synonym">Cyprinus rohita</name>
    <dbReference type="NCBI Taxonomy" id="84645"/>
    <lineage>
        <taxon>Eukaryota</taxon>
        <taxon>Metazoa</taxon>
        <taxon>Chordata</taxon>
        <taxon>Craniata</taxon>
        <taxon>Vertebrata</taxon>
        <taxon>Euteleostomi</taxon>
        <taxon>Actinopterygii</taxon>
        <taxon>Neopterygii</taxon>
        <taxon>Teleostei</taxon>
        <taxon>Ostariophysi</taxon>
        <taxon>Cypriniformes</taxon>
        <taxon>Cyprinidae</taxon>
        <taxon>Labeoninae</taxon>
        <taxon>Labeonini</taxon>
        <taxon>Labeo</taxon>
    </lineage>
</organism>
<evidence type="ECO:0000313" key="7">
    <source>
        <dbReference type="Proteomes" id="UP000830375"/>
    </source>
</evidence>
<dbReference type="InterPro" id="IPR039151">
    <property type="entry name" value="INTU"/>
</dbReference>
<dbReference type="InterPro" id="IPR043988">
    <property type="entry name" value="CCZ1/INTU_longin_2"/>
</dbReference>
<dbReference type="PROSITE" id="PS50106">
    <property type="entry name" value="PDZ"/>
    <property type="match status" value="1"/>
</dbReference>
<feature type="compositionally biased region" description="Gly residues" evidence="4">
    <location>
        <begin position="1022"/>
        <end position="1037"/>
    </location>
</feature>
<feature type="region of interest" description="Disordered" evidence="4">
    <location>
        <begin position="239"/>
        <end position="278"/>
    </location>
</feature>
<feature type="domain" description="PDZ" evidence="5">
    <location>
        <begin position="308"/>
        <end position="374"/>
    </location>
</feature>
<reference evidence="6 7" key="1">
    <citation type="submission" date="2022-01" db="EMBL/GenBank/DDBJ databases">
        <title>A high-quality chromosome-level genome assembly of rohu carp, Labeo rohita.</title>
        <authorList>
            <person name="Arick M.A. II"/>
            <person name="Hsu C.-Y."/>
            <person name="Magbanua Z."/>
            <person name="Pechanova O."/>
            <person name="Grover C."/>
            <person name="Miller E."/>
            <person name="Thrash A."/>
            <person name="Ezzel L."/>
            <person name="Alam S."/>
            <person name="Benzie J."/>
            <person name="Hamilton M."/>
            <person name="Karsi A."/>
            <person name="Lawrence M.L."/>
            <person name="Peterson D.G."/>
        </authorList>
    </citation>
    <scope>NUCLEOTIDE SEQUENCE [LARGE SCALE GENOMIC DNA]</scope>
    <source>
        <strain evidence="7">BAU-BD-2019</strain>
        <tissue evidence="6">Blood</tissue>
    </source>
</reference>
<sequence>MFNNCSDGRSFQSFSNNLEDFDSIRSVLLYSDKVELLKAEQLFLACRRGFKDLVRFRVAIETTRLYQSLFEKCVTWTVDETRMRITWQYNVAVQNKNASLEIDVNTSEQSLPCRKNALMASRHLKDGSETDFESDKRETKEDEGGSETDSDASSYSYSDSDYSDDLEPEWLDDVQKNGELFYLELSEGEEEALLAQVSANHSAATNHVRFSEKEAEILTDNGKKQAASGSKSEAKLKKFTKILRRKRRPSQRKNADGKDAASSQRPTSILKNQAGQRPGVVVQQQRLKDVCVYLNPKRLGSALPPSPERGGLLEALLGVVHRPGGNAGKRAGKLIIHGLVPHSPASKCAEILIGDALVAVDDVDVTTENIERVLSCIPGPTQTVCPVGMGPDSRAKAAPAVSQLVRLLWGEDTVELQMSIAHVPHIVMYLSLKLDSDSPQDEQEILYQYPASEAAVQLKSEGSNLLVIAVPANRVPLLYLQTVIEGVVRTLKVMYGSLDSCFCEEENAPRLDHFFCLFFQQLIQPSRLIDSSRPPTPDISGSLFLDGLPAVRWLTLPADIKVDVDTVLSDFESSDFGDMSEDFYGMRRLYVILGSCLFYKGYLIANHLPKEDLLDVCLYCQHYCLLPLASEQRVGQLVVWREVFPQRRTQNNTTAHPGYCEPLGRHFLLIVGLRHFMQCVLLEAGGCASPALGSTGPDCVYVDQVKATLLQLESLDAAIEERLSAPPTPCLSCADWFLPAGGRDRQDGIGSSPILNRLTAAIKPPSPSGIGRSLFGEAGSASLRGRRPSPQRSLSDSGSEGHTDGTPSFTSGLSPHATPDTLRRTPSSGTRRDSLGSGGSDGSLGSAGFFKIPRLKHPNPFYLGSLRKSLTDRETEEMHNVLKLTAGAENTLFHYVLMETVQGIFIAPTHREMNHLSGSIHPQLIQNFYHCWTERPQSSRGLGPVKEHGVLFQCKPENWTDQKKPAPTMTYWVIGRMLLEPVPQEFYVCFHDSVAEVPVEMAFRLSFGLAVLEHPDTPQLTGAGGGARGVAGVGTGIPAGSPLSSSSPFSSASSHRSSSSIGPPSSESVSMSGTGDGSRLLSSSGITNKKKTHAY</sequence>
<proteinExistence type="predicted"/>
<feature type="compositionally biased region" description="Basic and acidic residues" evidence="4">
    <location>
        <begin position="126"/>
        <end position="143"/>
    </location>
</feature>
<feature type="compositionally biased region" description="Low complexity" evidence="4">
    <location>
        <begin position="151"/>
        <end position="160"/>
    </location>
</feature>
<dbReference type="SUPFAM" id="SSF50156">
    <property type="entry name" value="PDZ domain-like"/>
    <property type="match status" value="1"/>
</dbReference>
<evidence type="ECO:0000256" key="3">
    <source>
        <dbReference type="ARBA" id="ARBA00032633"/>
    </source>
</evidence>
<dbReference type="InterPro" id="IPR001478">
    <property type="entry name" value="PDZ"/>
</dbReference>
<gene>
    <name evidence="6" type="ORF">H4Q32_002017</name>
</gene>
<dbReference type="PANTHER" id="PTHR21082:SF4">
    <property type="entry name" value="PROTEIN INTURNED"/>
    <property type="match status" value="1"/>
</dbReference>
<name>A0ABQ8MJG7_LABRO</name>
<dbReference type="PANTHER" id="PTHR21082">
    <property type="entry name" value="PROTEIN INTURNED"/>
    <property type="match status" value="1"/>
</dbReference>
<dbReference type="Proteomes" id="UP000830375">
    <property type="component" value="Unassembled WGS sequence"/>
</dbReference>
<evidence type="ECO:0000256" key="2">
    <source>
        <dbReference type="ARBA" id="ARBA00004241"/>
    </source>
</evidence>
<dbReference type="EMBL" id="JACTAM010000007">
    <property type="protein sequence ID" value="KAI2663005.1"/>
    <property type="molecule type" value="Genomic_DNA"/>
</dbReference>